<sequence>MLREHRTKFGIRETIVRLYHECIATVVRLSYDSRTIVFFLKMVYVGTHDNVFIARQLHDCGKTFSRQPQDSDRIKNRRAKKVHIQFSSHDTRQRHDAQNIVRLSYDDHRCPTI</sequence>
<keyword evidence="2" id="KW-1185">Reference proteome</keyword>
<dbReference type="AlphaFoldDB" id="A0A8B6BPP2"/>
<gene>
    <name evidence="1" type="ORF">MGAL_10B066244</name>
</gene>
<evidence type="ECO:0000313" key="1">
    <source>
        <dbReference type="EMBL" id="VDH93774.1"/>
    </source>
</evidence>
<comment type="caution">
    <text evidence="1">The sequence shown here is derived from an EMBL/GenBank/DDBJ whole genome shotgun (WGS) entry which is preliminary data.</text>
</comment>
<accession>A0A8B6BPP2</accession>
<protein>
    <submittedName>
        <fullName evidence="1">Uncharacterized protein</fullName>
    </submittedName>
</protein>
<evidence type="ECO:0000313" key="2">
    <source>
        <dbReference type="Proteomes" id="UP000596742"/>
    </source>
</evidence>
<organism evidence="1 2">
    <name type="scientific">Mytilus galloprovincialis</name>
    <name type="common">Mediterranean mussel</name>
    <dbReference type="NCBI Taxonomy" id="29158"/>
    <lineage>
        <taxon>Eukaryota</taxon>
        <taxon>Metazoa</taxon>
        <taxon>Spiralia</taxon>
        <taxon>Lophotrochozoa</taxon>
        <taxon>Mollusca</taxon>
        <taxon>Bivalvia</taxon>
        <taxon>Autobranchia</taxon>
        <taxon>Pteriomorphia</taxon>
        <taxon>Mytilida</taxon>
        <taxon>Mytiloidea</taxon>
        <taxon>Mytilidae</taxon>
        <taxon>Mytilinae</taxon>
        <taxon>Mytilus</taxon>
    </lineage>
</organism>
<reference evidence="1" key="1">
    <citation type="submission" date="2018-11" db="EMBL/GenBank/DDBJ databases">
        <authorList>
            <person name="Alioto T."/>
            <person name="Alioto T."/>
        </authorList>
    </citation>
    <scope>NUCLEOTIDE SEQUENCE</scope>
</reference>
<dbReference type="EMBL" id="UYJE01000507">
    <property type="protein sequence ID" value="VDH93774.1"/>
    <property type="molecule type" value="Genomic_DNA"/>
</dbReference>
<dbReference type="Proteomes" id="UP000596742">
    <property type="component" value="Unassembled WGS sequence"/>
</dbReference>
<proteinExistence type="predicted"/>
<name>A0A8B6BPP2_MYTGA</name>